<feature type="region of interest" description="Disordered" evidence="1">
    <location>
        <begin position="1"/>
        <end position="27"/>
    </location>
</feature>
<proteinExistence type="predicted"/>
<reference evidence="3" key="1">
    <citation type="journal article" date="2019" name="Int. J. Syst. Evol. Microbiol.">
        <title>The Global Catalogue of Microorganisms (GCM) 10K type strain sequencing project: providing services to taxonomists for standard genome sequencing and annotation.</title>
        <authorList>
            <consortium name="The Broad Institute Genomics Platform"/>
            <consortium name="The Broad Institute Genome Sequencing Center for Infectious Disease"/>
            <person name="Wu L."/>
            <person name="Ma J."/>
        </authorList>
    </citation>
    <scope>NUCLEOTIDE SEQUENCE [LARGE SCALE GENOMIC DNA]</scope>
    <source>
        <strain evidence="3">JCM 17388</strain>
    </source>
</reference>
<evidence type="ECO:0000256" key="1">
    <source>
        <dbReference type="SAM" id="MobiDB-lite"/>
    </source>
</evidence>
<dbReference type="Proteomes" id="UP001501251">
    <property type="component" value="Unassembled WGS sequence"/>
</dbReference>
<sequence>MTAGRSPQSSATLFHKGSRGSDLKNGRRASTTIDNVLAAVDDFHTRIALAVTPARRERAVRRTAPKALDERRVRRYLREVENGVRTARPVGRRARAGVAATNGPLNTFQFEPTLPVWSNLSCEFRQVLGILGILASPRAPPLVARARSNRSWPADRDADAGRITVSPRRERRRC</sequence>
<keyword evidence="3" id="KW-1185">Reference proteome</keyword>
<feature type="region of interest" description="Disordered" evidence="1">
    <location>
        <begin position="145"/>
        <end position="174"/>
    </location>
</feature>
<evidence type="ECO:0000313" key="2">
    <source>
        <dbReference type="EMBL" id="GAA4210822.1"/>
    </source>
</evidence>
<gene>
    <name evidence="2" type="ORF">GCM10022252_79140</name>
</gene>
<name>A0ABP8BN24_9ACTN</name>
<organism evidence="2 3">
    <name type="scientific">Streptosporangium oxazolinicum</name>
    <dbReference type="NCBI Taxonomy" id="909287"/>
    <lineage>
        <taxon>Bacteria</taxon>
        <taxon>Bacillati</taxon>
        <taxon>Actinomycetota</taxon>
        <taxon>Actinomycetes</taxon>
        <taxon>Streptosporangiales</taxon>
        <taxon>Streptosporangiaceae</taxon>
        <taxon>Streptosporangium</taxon>
    </lineage>
</organism>
<accession>A0ABP8BN24</accession>
<evidence type="ECO:0000313" key="3">
    <source>
        <dbReference type="Proteomes" id="UP001501251"/>
    </source>
</evidence>
<dbReference type="EMBL" id="BAABAQ010000025">
    <property type="protein sequence ID" value="GAA4210822.1"/>
    <property type="molecule type" value="Genomic_DNA"/>
</dbReference>
<protein>
    <submittedName>
        <fullName evidence="2">Uncharacterized protein</fullName>
    </submittedName>
</protein>
<feature type="compositionally biased region" description="Polar residues" evidence="1">
    <location>
        <begin position="1"/>
        <end position="12"/>
    </location>
</feature>
<comment type="caution">
    <text evidence="2">The sequence shown here is derived from an EMBL/GenBank/DDBJ whole genome shotgun (WGS) entry which is preliminary data.</text>
</comment>